<dbReference type="InterPro" id="IPR010721">
    <property type="entry name" value="UstE-like"/>
</dbReference>
<proteinExistence type="predicted"/>
<dbReference type="PATRIC" id="fig|1280948.3.peg.2103"/>
<organism evidence="3 4">
    <name type="scientific">Hyphomonas atlantica</name>
    <dbReference type="NCBI Taxonomy" id="1280948"/>
    <lineage>
        <taxon>Bacteria</taxon>
        <taxon>Pseudomonadati</taxon>
        <taxon>Pseudomonadota</taxon>
        <taxon>Alphaproteobacteria</taxon>
        <taxon>Hyphomonadales</taxon>
        <taxon>Hyphomonadaceae</taxon>
        <taxon>Hyphomonas</taxon>
    </lineage>
</organism>
<keyword evidence="1" id="KW-1133">Transmembrane helix</keyword>
<protein>
    <submittedName>
        <fullName evidence="2">DUF1295 domain-containing protein</fullName>
    </submittedName>
</protein>
<dbReference type="STRING" id="1280948.HY36_05225"/>
<evidence type="ECO:0000313" key="3">
    <source>
        <dbReference type="EMBL" id="KCZ60382.1"/>
    </source>
</evidence>
<dbReference type="EMBL" id="DMBR01000053">
    <property type="protein sequence ID" value="HAE93267.1"/>
    <property type="molecule type" value="Genomic_DNA"/>
</dbReference>
<evidence type="ECO:0000313" key="2">
    <source>
        <dbReference type="EMBL" id="HAE93267.1"/>
    </source>
</evidence>
<dbReference type="EMBL" id="AWFH01000023">
    <property type="protein sequence ID" value="KCZ60382.1"/>
    <property type="molecule type" value="Genomic_DNA"/>
</dbReference>
<dbReference type="eggNOG" id="COG3752">
    <property type="taxonomic scope" value="Bacteria"/>
</dbReference>
<dbReference type="PANTHER" id="PTHR32251:SF17">
    <property type="entry name" value="STEROID 5-ALPHA REDUCTASE C-TERMINAL DOMAIN-CONTAINING PROTEIN"/>
    <property type="match status" value="1"/>
</dbReference>
<keyword evidence="1" id="KW-0472">Membrane</keyword>
<evidence type="ECO:0000256" key="1">
    <source>
        <dbReference type="SAM" id="Phobius"/>
    </source>
</evidence>
<name>A0A059DZG6_9PROT</name>
<dbReference type="OrthoDB" id="9779233at2"/>
<feature type="transmembrane region" description="Helical" evidence="1">
    <location>
        <begin position="20"/>
        <end position="40"/>
    </location>
</feature>
<dbReference type="PROSITE" id="PS50244">
    <property type="entry name" value="S5A_REDUCTASE"/>
    <property type="match status" value="1"/>
</dbReference>
<sequence>MGENADNEQNKLFGGGTSLLQIILVNFGISLTAFVALWAISVKIKNASIVDIFWGPACALPAATTWLQTESHSLRATLITTLVLIWGLRLGLYLGIRNVGHGEDFRYVRMREKAGGDGPFVMRSLTHVFVLQCCISFFVSLPVQIGQFGFSEWLLFPEGELGIIAYLGITIFVIGLLFEAVGDHQLRQFKKNPENKGKLMDRGLWSWTRHPNYFGDAAVWTGLTLVALESQWGFLTILSPLLMIHFLYNLSGKALLERSMSRRYPDYEDYRRRVSGFLPRPPAR</sequence>
<gene>
    <name evidence="2" type="ORF">DCG65_01815</name>
    <name evidence="3" type="ORF">HY36_05225</name>
</gene>
<feature type="transmembrane region" description="Helical" evidence="1">
    <location>
        <begin position="79"/>
        <end position="99"/>
    </location>
</feature>
<reference evidence="2 5" key="2">
    <citation type="journal article" date="2018" name="Nat. Biotechnol.">
        <title>A standardized bacterial taxonomy based on genome phylogeny substantially revises the tree of life.</title>
        <authorList>
            <person name="Parks D.H."/>
            <person name="Chuvochina M."/>
            <person name="Waite D.W."/>
            <person name="Rinke C."/>
            <person name="Skarshewski A."/>
            <person name="Chaumeil P.A."/>
            <person name="Hugenholtz P."/>
        </authorList>
    </citation>
    <scope>NUCLEOTIDE SEQUENCE [LARGE SCALE GENOMIC DNA]</scope>
    <source>
        <strain evidence="2">UBA8557</strain>
    </source>
</reference>
<feature type="transmembrane region" description="Helical" evidence="1">
    <location>
        <begin position="120"/>
        <end position="143"/>
    </location>
</feature>
<keyword evidence="1" id="KW-0812">Transmembrane</keyword>
<dbReference type="Proteomes" id="UP000024547">
    <property type="component" value="Unassembled WGS sequence"/>
</dbReference>
<dbReference type="Gene3D" id="1.20.120.1630">
    <property type="match status" value="1"/>
</dbReference>
<evidence type="ECO:0000313" key="5">
    <source>
        <dbReference type="Proteomes" id="UP000259173"/>
    </source>
</evidence>
<dbReference type="GO" id="GO:0016020">
    <property type="term" value="C:membrane"/>
    <property type="evidence" value="ECO:0007669"/>
    <property type="project" value="TreeGrafter"/>
</dbReference>
<accession>A0A059DZG6</accession>
<evidence type="ECO:0000313" key="4">
    <source>
        <dbReference type="Proteomes" id="UP000024547"/>
    </source>
</evidence>
<keyword evidence="4" id="KW-1185">Reference proteome</keyword>
<dbReference type="AlphaFoldDB" id="A0A059DZG6"/>
<comment type="caution">
    <text evidence="3">The sequence shown here is derived from an EMBL/GenBank/DDBJ whole genome shotgun (WGS) entry which is preliminary data.</text>
</comment>
<dbReference type="PANTHER" id="PTHR32251">
    <property type="entry name" value="3-OXO-5-ALPHA-STEROID 4-DEHYDROGENASE"/>
    <property type="match status" value="1"/>
</dbReference>
<dbReference type="Pfam" id="PF06966">
    <property type="entry name" value="DUF1295"/>
    <property type="match status" value="1"/>
</dbReference>
<feature type="transmembrane region" description="Helical" evidence="1">
    <location>
        <begin position="47"/>
        <end position="67"/>
    </location>
</feature>
<reference evidence="3 4" key="1">
    <citation type="journal article" date="2014" name="Antonie Van Leeuwenhoek">
        <title>Hyphomonas beringensis sp. nov. and Hyphomonas chukchiensis sp. nov., isolated from surface seawater of the Bering Sea and Chukchi Sea.</title>
        <authorList>
            <person name="Li C."/>
            <person name="Lai Q."/>
            <person name="Li G."/>
            <person name="Dong C."/>
            <person name="Wang J."/>
            <person name="Liao Y."/>
            <person name="Shao Z."/>
        </authorList>
    </citation>
    <scope>NUCLEOTIDE SEQUENCE [LARGE SCALE GENOMIC DNA]</scope>
    <source>
        <strain evidence="3 4">22II1-22F38</strain>
    </source>
</reference>
<dbReference type="RefSeq" id="WP_081806147.1">
    <property type="nucleotide sequence ID" value="NZ_AWFH01000023.1"/>
</dbReference>
<dbReference type="Proteomes" id="UP000259173">
    <property type="component" value="Unassembled WGS sequence"/>
</dbReference>
<feature type="transmembrane region" description="Helical" evidence="1">
    <location>
        <begin position="163"/>
        <end position="181"/>
    </location>
</feature>